<evidence type="ECO:0000256" key="2">
    <source>
        <dbReference type="ARBA" id="ARBA00023125"/>
    </source>
</evidence>
<dbReference type="CDD" id="cd06267">
    <property type="entry name" value="PBP1_LacI_sugar_binding-like"/>
    <property type="match status" value="1"/>
</dbReference>
<reference evidence="5 6" key="1">
    <citation type="journal article" date="2018" name="Nat. Biotechnol.">
        <title>A standardized bacterial taxonomy based on genome phylogeny substantially revises the tree of life.</title>
        <authorList>
            <person name="Parks D.H."/>
            <person name="Chuvochina M."/>
            <person name="Waite D.W."/>
            <person name="Rinke C."/>
            <person name="Skarshewski A."/>
            <person name="Chaumeil P.A."/>
            <person name="Hugenholtz P."/>
        </authorList>
    </citation>
    <scope>NUCLEOTIDE SEQUENCE [LARGE SCALE GENOMIC DNA]</scope>
    <source>
        <strain evidence="5">UBA9905</strain>
    </source>
</reference>
<evidence type="ECO:0000313" key="6">
    <source>
        <dbReference type="Proteomes" id="UP000264215"/>
    </source>
</evidence>
<dbReference type="CDD" id="cd01392">
    <property type="entry name" value="HTH_LacI"/>
    <property type="match status" value="1"/>
</dbReference>
<dbReference type="PANTHER" id="PTHR30146:SF154">
    <property type="entry name" value="TRANSCRIPTION REGULATOR, MEMBER OF GALR FAMILY"/>
    <property type="match status" value="1"/>
</dbReference>
<dbReference type="Gene3D" id="1.10.260.40">
    <property type="entry name" value="lambda repressor-like DNA-binding domains"/>
    <property type="match status" value="1"/>
</dbReference>
<feature type="domain" description="HTH lacI-type" evidence="4">
    <location>
        <begin position="6"/>
        <end position="60"/>
    </location>
</feature>
<keyword evidence="3" id="KW-0804">Transcription</keyword>
<dbReference type="InterPro" id="IPR000843">
    <property type="entry name" value="HTH_LacI"/>
</dbReference>
<dbReference type="AlphaFoldDB" id="A0A3D3TJF5"/>
<gene>
    <name evidence="5" type="ORF">DIT26_01605</name>
</gene>
<dbReference type="InterPro" id="IPR001761">
    <property type="entry name" value="Peripla_BP/Lac1_sug-bd_dom"/>
</dbReference>
<dbReference type="SUPFAM" id="SSF47413">
    <property type="entry name" value="lambda repressor-like DNA-binding domains"/>
    <property type="match status" value="1"/>
</dbReference>
<dbReference type="EMBL" id="DQBS01000040">
    <property type="protein sequence ID" value="HCO69274.1"/>
    <property type="molecule type" value="Genomic_DNA"/>
</dbReference>
<protein>
    <submittedName>
        <fullName evidence="5">LacI family transcriptional regulator</fullName>
    </submittedName>
</protein>
<evidence type="ECO:0000259" key="4">
    <source>
        <dbReference type="PROSITE" id="PS50932"/>
    </source>
</evidence>
<dbReference type="SMART" id="SM00354">
    <property type="entry name" value="HTH_LACI"/>
    <property type="match status" value="1"/>
</dbReference>
<accession>A0A3D3TJF5</accession>
<dbReference type="Gene3D" id="3.40.50.2300">
    <property type="match status" value="2"/>
</dbReference>
<dbReference type="GO" id="GO:0003700">
    <property type="term" value="F:DNA-binding transcription factor activity"/>
    <property type="evidence" value="ECO:0007669"/>
    <property type="project" value="TreeGrafter"/>
</dbReference>
<evidence type="ECO:0000313" key="5">
    <source>
        <dbReference type="EMBL" id="HCO69274.1"/>
    </source>
</evidence>
<evidence type="ECO:0000256" key="3">
    <source>
        <dbReference type="ARBA" id="ARBA00023163"/>
    </source>
</evidence>
<dbReference type="InterPro" id="IPR028082">
    <property type="entry name" value="Peripla_BP_I"/>
</dbReference>
<dbReference type="PANTHER" id="PTHR30146">
    <property type="entry name" value="LACI-RELATED TRANSCRIPTIONAL REPRESSOR"/>
    <property type="match status" value="1"/>
</dbReference>
<sequence length="330" mass="37466">MKKNYATIKMIAEDLNLSTSTVSRVINNHPDVSQETRRKVLKKIEELGYVRNATATLLRNNVSTTIGVIFEAEYDPFFSEILQGIEKGISKYNYRMILINTKLRSEEARSAVKTLLEHRVGGIIIVPSNPDISYAKDLVKRQFPVVVIGRDYKELDVDQVFTDDYHGGELAGEYLVSRGATRLLMINSKDSGSASSEREKGFVKVAEDKKVYYEVINNRITDYDNTFKIVSSIYSESIPFDGIFCFNDTRAFAAINAMRNINESLLRKVSVIGYDDILFSSIFSPKLTSIRIDKDKEGFEAVKLLNQRVRGTRKSVKREILNVSLVIRET</sequence>
<dbReference type="SUPFAM" id="SSF53822">
    <property type="entry name" value="Periplasmic binding protein-like I"/>
    <property type="match status" value="1"/>
</dbReference>
<dbReference type="InterPro" id="IPR010982">
    <property type="entry name" value="Lambda_DNA-bd_dom_sf"/>
</dbReference>
<organism evidence="5 6">
    <name type="scientific">Mesotoga infera</name>
    <dbReference type="NCBI Taxonomy" id="1236046"/>
    <lineage>
        <taxon>Bacteria</taxon>
        <taxon>Thermotogati</taxon>
        <taxon>Thermotogota</taxon>
        <taxon>Thermotogae</taxon>
        <taxon>Kosmotogales</taxon>
        <taxon>Kosmotogaceae</taxon>
        <taxon>Mesotoga</taxon>
    </lineage>
</organism>
<keyword evidence="1" id="KW-0805">Transcription regulation</keyword>
<dbReference type="GO" id="GO:0000976">
    <property type="term" value="F:transcription cis-regulatory region binding"/>
    <property type="evidence" value="ECO:0007669"/>
    <property type="project" value="TreeGrafter"/>
</dbReference>
<dbReference type="Proteomes" id="UP000264215">
    <property type="component" value="Unassembled WGS sequence"/>
</dbReference>
<evidence type="ECO:0000256" key="1">
    <source>
        <dbReference type="ARBA" id="ARBA00023015"/>
    </source>
</evidence>
<keyword evidence="2" id="KW-0238">DNA-binding</keyword>
<dbReference type="Pfam" id="PF00532">
    <property type="entry name" value="Peripla_BP_1"/>
    <property type="match status" value="1"/>
</dbReference>
<comment type="caution">
    <text evidence="5">The sequence shown here is derived from an EMBL/GenBank/DDBJ whole genome shotgun (WGS) entry which is preliminary data.</text>
</comment>
<name>A0A3D3TJF5_9BACT</name>
<dbReference type="Pfam" id="PF00356">
    <property type="entry name" value="LacI"/>
    <property type="match status" value="1"/>
</dbReference>
<dbReference type="PROSITE" id="PS50932">
    <property type="entry name" value="HTH_LACI_2"/>
    <property type="match status" value="1"/>
</dbReference>
<proteinExistence type="predicted"/>